<protein>
    <submittedName>
        <fullName evidence="1">Uncharacterized protein</fullName>
    </submittedName>
</protein>
<dbReference type="Ensembl" id="ENSOKIT00005059374.1">
    <property type="protein sequence ID" value="ENSOKIP00005055917.1"/>
    <property type="gene ID" value="ENSOKIG00005023896.1"/>
</dbReference>
<proteinExistence type="predicted"/>
<name>A0A8C7HDH4_ONCKI</name>
<dbReference type="AlphaFoldDB" id="A0A8C7HDH4"/>
<evidence type="ECO:0000313" key="1">
    <source>
        <dbReference type="Ensembl" id="ENSOKIP00005055917.1"/>
    </source>
</evidence>
<keyword evidence="2" id="KW-1185">Reference proteome</keyword>
<dbReference type="GeneTree" id="ENSGT00990000206851"/>
<sequence>WFKITVPIYFSHLSSAISIIHEDRVVMHSFQSWPDAFLALIGLVYALHLDYPKPMSSSFLFIQKVLLNLDGDRMNPKVLALKNQLFTLFCKHNGLKIVVEEEM</sequence>
<accession>A0A8C7HDH4</accession>
<organism evidence="1 2">
    <name type="scientific">Oncorhynchus kisutch</name>
    <name type="common">Coho salmon</name>
    <name type="synonym">Salmo kisutch</name>
    <dbReference type="NCBI Taxonomy" id="8019"/>
    <lineage>
        <taxon>Eukaryota</taxon>
        <taxon>Metazoa</taxon>
        <taxon>Chordata</taxon>
        <taxon>Craniata</taxon>
        <taxon>Vertebrata</taxon>
        <taxon>Euteleostomi</taxon>
        <taxon>Actinopterygii</taxon>
        <taxon>Neopterygii</taxon>
        <taxon>Teleostei</taxon>
        <taxon>Protacanthopterygii</taxon>
        <taxon>Salmoniformes</taxon>
        <taxon>Salmonidae</taxon>
        <taxon>Salmoninae</taxon>
        <taxon>Oncorhynchus</taxon>
    </lineage>
</organism>
<evidence type="ECO:0000313" key="2">
    <source>
        <dbReference type="Proteomes" id="UP000694557"/>
    </source>
</evidence>
<dbReference type="Proteomes" id="UP000694557">
    <property type="component" value="Unassembled WGS sequence"/>
</dbReference>
<reference evidence="1" key="1">
    <citation type="submission" date="2025-08" db="UniProtKB">
        <authorList>
            <consortium name="Ensembl"/>
        </authorList>
    </citation>
    <scope>IDENTIFICATION</scope>
</reference>
<reference evidence="1" key="2">
    <citation type="submission" date="2025-09" db="UniProtKB">
        <authorList>
            <consortium name="Ensembl"/>
        </authorList>
    </citation>
    <scope>IDENTIFICATION</scope>
</reference>